<dbReference type="STRING" id="1210090.GCA_001613185_04125"/>
<reference evidence="2 3" key="1">
    <citation type="submission" date="2018-06" db="EMBL/GenBank/DDBJ databases">
        <title>Genomic Encyclopedia of Type Strains, Phase IV (KMG-IV): sequencing the most valuable type-strain genomes for metagenomic binning, comparative biology and taxonomic classification.</title>
        <authorList>
            <person name="Goeker M."/>
        </authorList>
    </citation>
    <scope>NUCLEOTIDE SEQUENCE [LARGE SCALE GENOMIC DNA]</scope>
    <source>
        <strain evidence="2 3">DSM 44599</strain>
    </source>
</reference>
<dbReference type="Proteomes" id="UP000252586">
    <property type="component" value="Unassembled WGS sequence"/>
</dbReference>
<gene>
    <name evidence="2" type="ORF">DFR74_11818</name>
</gene>
<accession>A0A366D2D5</accession>
<proteinExistence type="predicted"/>
<comment type="caution">
    <text evidence="2">The sequence shown here is derived from an EMBL/GenBank/DDBJ whole genome shotgun (WGS) entry which is preliminary data.</text>
</comment>
<protein>
    <submittedName>
        <fullName evidence="2">Uncharacterized protein</fullName>
    </submittedName>
</protein>
<evidence type="ECO:0000313" key="3">
    <source>
        <dbReference type="Proteomes" id="UP000252586"/>
    </source>
</evidence>
<dbReference type="EMBL" id="QNRE01000018">
    <property type="protein sequence ID" value="RBO83594.1"/>
    <property type="molecule type" value="Genomic_DNA"/>
</dbReference>
<sequence length="110" mass="11907">MTWIPGEPLDHSMIHRGRHAAETLAEFLRALHVEAPADAPVATDRGAHPGHYTVTFENYVQTFAPEDIAAALRSIWNDAVGHPRGPAHLCGRTATPIQPTLSSPTEPSRA</sequence>
<feature type="compositionally biased region" description="Polar residues" evidence="1">
    <location>
        <begin position="95"/>
        <end position="110"/>
    </location>
</feature>
<organism evidence="2 3">
    <name type="scientific">Nocardia puris</name>
    <dbReference type="NCBI Taxonomy" id="208602"/>
    <lineage>
        <taxon>Bacteria</taxon>
        <taxon>Bacillati</taxon>
        <taxon>Actinomycetota</taxon>
        <taxon>Actinomycetes</taxon>
        <taxon>Mycobacteriales</taxon>
        <taxon>Nocardiaceae</taxon>
        <taxon>Nocardia</taxon>
    </lineage>
</organism>
<keyword evidence="3" id="KW-1185">Reference proteome</keyword>
<dbReference type="AlphaFoldDB" id="A0A366D2D5"/>
<evidence type="ECO:0000256" key="1">
    <source>
        <dbReference type="SAM" id="MobiDB-lite"/>
    </source>
</evidence>
<name>A0A366D2D5_9NOCA</name>
<feature type="region of interest" description="Disordered" evidence="1">
    <location>
        <begin position="84"/>
        <end position="110"/>
    </location>
</feature>
<evidence type="ECO:0000313" key="2">
    <source>
        <dbReference type="EMBL" id="RBO83594.1"/>
    </source>
</evidence>